<dbReference type="InterPro" id="IPR010911">
    <property type="entry name" value="Rab_BD"/>
</dbReference>
<dbReference type="PROSITE" id="PS50916">
    <property type="entry name" value="RABBD"/>
    <property type="match status" value="1"/>
</dbReference>
<keyword evidence="1" id="KW-0479">Metal-binding</keyword>
<feature type="compositionally biased region" description="Low complexity" evidence="2">
    <location>
        <begin position="284"/>
        <end position="293"/>
    </location>
</feature>
<dbReference type="InterPro" id="IPR011011">
    <property type="entry name" value="Znf_FYVE_PHD"/>
</dbReference>
<evidence type="ECO:0000313" key="5">
    <source>
        <dbReference type="Proteomes" id="UP000663879"/>
    </source>
</evidence>
<name>A0A813NAN0_9BILA</name>
<sequence length="616" mass="68152">MTKDLKGDRWTCPNDRNLQLRSKLNSGWSIHTGKKTIKKDPQLTEAELIEIQKVLQRSEMVERNERDRVLKLVDRLENMKRNANQAGTAISPNRCALCGDYFCLIRTAPTQCSSCNRILCNRCCVDTECTVDNDISSNPSQSRRNSSSSLSMTNSFISSSSSNAKVVVYLCRICSEQREFLKKSGAWFLKKFPNYLTDGTNSTKFSSTSNVSQLEKSNTSPAQLKQNSFVSPLMLKRNISSSSSNSSSFRFWKFKENTPNYAINNDVPDNVSDFSIDNERTDLNSNGDSNSNSVPTTSRDNLISNLSNGKTPTSPLKKQDIFQFNTNQNSPVTTPSVNVNPVLNNLSINTQSSKSPKNNINNNSNTDIVYDKKYSNKPLLNKTQSNNSAAIKLKDSNFPSDDDPSSPNMSSYKYYSNIINNLSPSSLAKNDTNTDSTLTNNFNDEKSPVNYKKNNVNCKNGIRIKKNSVSSITDEILNSSLSVSASNLNLDSNISIDSNLKKKCETTKLPRKNRNTEWCCTQLSIDDDKNEKVFGKTSFNTFKTKQLASSCTENTGSSLSINGIKPKLSTQTVNTLAKKIYNQNSSAIIGSLAGNGSTGVQSVSSLTSSLAKLDFK</sequence>
<dbReference type="GO" id="GO:0031267">
    <property type="term" value="F:small GTPase binding"/>
    <property type="evidence" value="ECO:0007669"/>
    <property type="project" value="InterPro"/>
</dbReference>
<evidence type="ECO:0000259" key="3">
    <source>
        <dbReference type="PROSITE" id="PS50916"/>
    </source>
</evidence>
<dbReference type="EMBL" id="CAJNOC010000257">
    <property type="protein sequence ID" value="CAF0734462.1"/>
    <property type="molecule type" value="Genomic_DNA"/>
</dbReference>
<dbReference type="GO" id="GO:0006886">
    <property type="term" value="P:intracellular protein transport"/>
    <property type="evidence" value="ECO:0007669"/>
    <property type="project" value="InterPro"/>
</dbReference>
<evidence type="ECO:0000256" key="1">
    <source>
        <dbReference type="ARBA" id="ARBA00022723"/>
    </source>
</evidence>
<dbReference type="SUPFAM" id="SSF57903">
    <property type="entry name" value="FYVE/PHD zinc finger"/>
    <property type="match status" value="1"/>
</dbReference>
<dbReference type="Pfam" id="PF02318">
    <property type="entry name" value="FYVE_2"/>
    <property type="match status" value="1"/>
</dbReference>
<dbReference type="Gene3D" id="3.30.40.10">
    <property type="entry name" value="Zinc/RING finger domain, C3HC4 (zinc finger)"/>
    <property type="match status" value="1"/>
</dbReference>
<proteinExistence type="predicted"/>
<dbReference type="Proteomes" id="UP000663879">
    <property type="component" value="Unassembled WGS sequence"/>
</dbReference>
<feature type="compositionally biased region" description="Polar residues" evidence="2">
    <location>
        <begin position="294"/>
        <end position="317"/>
    </location>
</feature>
<dbReference type="PANTHER" id="PTHR45729">
    <property type="entry name" value="RABPHILIN, ISOFORM A"/>
    <property type="match status" value="1"/>
</dbReference>
<keyword evidence="5" id="KW-1185">Reference proteome</keyword>
<dbReference type="PANTHER" id="PTHR45729:SF6">
    <property type="entry name" value="RABPHILIN, ISOFORM A"/>
    <property type="match status" value="1"/>
</dbReference>
<feature type="region of interest" description="Disordered" evidence="2">
    <location>
        <begin position="378"/>
        <end position="409"/>
    </location>
</feature>
<dbReference type="InterPro" id="IPR041282">
    <property type="entry name" value="FYVE_2"/>
</dbReference>
<dbReference type="OrthoDB" id="270970at2759"/>
<accession>A0A813NAN0</accession>
<dbReference type="InterPro" id="IPR013083">
    <property type="entry name" value="Znf_RING/FYVE/PHD"/>
</dbReference>
<dbReference type="InterPro" id="IPR043566">
    <property type="entry name" value="Rabphilin/DOC2/Noc2"/>
</dbReference>
<feature type="region of interest" description="Disordered" evidence="2">
    <location>
        <begin position="262"/>
        <end position="317"/>
    </location>
</feature>
<feature type="domain" description="RabBD" evidence="3">
    <location>
        <begin position="37"/>
        <end position="191"/>
    </location>
</feature>
<protein>
    <recommendedName>
        <fullName evidence="3">RabBD domain-containing protein</fullName>
    </recommendedName>
</protein>
<dbReference type="GO" id="GO:0046872">
    <property type="term" value="F:metal ion binding"/>
    <property type="evidence" value="ECO:0007669"/>
    <property type="project" value="UniProtKB-KW"/>
</dbReference>
<evidence type="ECO:0000313" key="4">
    <source>
        <dbReference type="EMBL" id="CAF0734462.1"/>
    </source>
</evidence>
<comment type="caution">
    <text evidence="4">The sequence shown here is derived from an EMBL/GenBank/DDBJ whole genome shotgun (WGS) entry which is preliminary data.</text>
</comment>
<gene>
    <name evidence="4" type="ORF">OXX778_LOCUS3047</name>
</gene>
<organism evidence="4 5">
    <name type="scientific">Brachionus calyciflorus</name>
    <dbReference type="NCBI Taxonomy" id="104777"/>
    <lineage>
        <taxon>Eukaryota</taxon>
        <taxon>Metazoa</taxon>
        <taxon>Spiralia</taxon>
        <taxon>Gnathifera</taxon>
        <taxon>Rotifera</taxon>
        <taxon>Eurotatoria</taxon>
        <taxon>Monogononta</taxon>
        <taxon>Pseudotrocha</taxon>
        <taxon>Ploima</taxon>
        <taxon>Brachionidae</taxon>
        <taxon>Brachionus</taxon>
    </lineage>
</organism>
<dbReference type="GO" id="GO:0006887">
    <property type="term" value="P:exocytosis"/>
    <property type="evidence" value="ECO:0007669"/>
    <property type="project" value="TreeGrafter"/>
</dbReference>
<reference evidence="4" key="1">
    <citation type="submission" date="2021-02" db="EMBL/GenBank/DDBJ databases">
        <authorList>
            <person name="Nowell W R."/>
        </authorList>
    </citation>
    <scope>NUCLEOTIDE SEQUENCE</scope>
    <source>
        <strain evidence="4">Ploen Becks lab</strain>
    </source>
</reference>
<evidence type="ECO:0000256" key="2">
    <source>
        <dbReference type="SAM" id="MobiDB-lite"/>
    </source>
</evidence>
<dbReference type="AlphaFoldDB" id="A0A813NAN0"/>